<evidence type="ECO:0008006" key="4">
    <source>
        <dbReference type="Google" id="ProtNLM"/>
    </source>
</evidence>
<reference evidence="2" key="1">
    <citation type="journal article" date="2019" name="Environ. Microbiol.">
        <title>Fungal ecological strategies reflected in gene transcription - a case study of two litter decomposers.</title>
        <authorList>
            <person name="Barbi F."/>
            <person name="Kohler A."/>
            <person name="Barry K."/>
            <person name="Baskaran P."/>
            <person name="Daum C."/>
            <person name="Fauchery L."/>
            <person name="Ihrmark K."/>
            <person name="Kuo A."/>
            <person name="LaButti K."/>
            <person name="Lipzen A."/>
            <person name="Morin E."/>
            <person name="Grigoriev I.V."/>
            <person name="Henrissat B."/>
            <person name="Lindahl B."/>
            <person name="Martin F."/>
        </authorList>
    </citation>
    <scope>NUCLEOTIDE SEQUENCE</scope>
    <source>
        <strain evidence="2">JB14</strain>
    </source>
</reference>
<gene>
    <name evidence="2" type="ORF">BT96DRAFT_927632</name>
</gene>
<dbReference type="OrthoDB" id="2841294at2759"/>
<proteinExistence type="predicted"/>
<feature type="signal peptide" evidence="1">
    <location>
        <begin position="1"/>
        <end position="16"/>
    </location>
</feature>
<dbReference type="Pfam" id="PF19271">
    <property type="entry name" value="Nis1"/>
    <property type="match status" value="1"/>
</dbReference>
<name>A0A6A4GNQ5_9AGAR</name>
<feature type="chain" id="PRO_5025349838" description="Phosphatidylglycerol/phosphatidylinositol transfer protein" evidence="1">
    <location>
        <begin position="17"/>
        <end position="139"/>
    </location>
</feature>
<keyword evidence="3" id="KW-1185">Reference proteome</keyword>
<protein>
    <recommendedName>
        <fullName evidence="4">Phosphatidylglycerol/phosphatidylinositol transfer protein</fullName>
    </recommendedName>
</protein>
<dbReference type="Proteomes" id="UP000799118">
    <property type="component" value="Unassembled WGS sequence"/>
</dbReference>
<organism evidence="2 3">
    <name type="scientific">Gymnopus androsaceus JB14</name>
    <dbReference type="NCBI Taxonomy" id="1447944"/>
    <lineage>
        <taxon>Eukaryota</taxon>
        <taxon>Fungi</taxon>
        <taxon>Dikarya</taxon>
        <taxon>Basidiomycota</taxon>
        <taxon>Agaricomycotina</taxon>
        <taxon>Agaricomycetes</taxon>
        <taxon>Agaricomycetidae</taxon>
        <taxon>Agaricales</taxon>
        <taxon>Marasmiineae</taxon>
        <taxon>Omphalotaceae</taxon>
        <taxon>Gymnopus</taxon>
    </lineage>
</organism>
<dbReference type="InterPro" id="IPR045469">
    <property type="entry name" value="Nis1"/>
</dbReference>
<evidence type="ECO:0000256" key="1">
    <source>
        <dbReference type="SAM" id="SignalP"/>
    </source>
</evidence>
<keyword evidence="1" id="KW-0732">Signal</keyword>
<dbReference type="EMBL" id="ML769803">
    <property type="protein sequence ID" value="KAE9387399.1"/>
    <property type="molecule type" value="Genomic_DNA"/>
</dbReference>
<sequence>MKLLLFLSTLFLAAFSQRIALFSPPTGTEVSPGQDVTVQLVFGNSLTGVQHLNLVISMLDCAGTACPTDAGSGLETPLFVGNFTPVFQSGNLPPYENFTVTIPETLSTGTNMITVAHSLLVGVSEMPIVQYTNVTVSTP</sequence>
<accession>A0A6A4GNQ5</accession>
<evidence type="ECO:0000313" key="2">
    <source>
        <dbReference type="EMBL" id="KAE9387399.1"/>
    </source>
</evidence>
<evidence type="ECO:0000313" key="3">
    <source>
        <dbReference type="Proteomes" id="UP000799118"/>
    </source>
</evidence>
<dbReference type="AlphaFoldDB" id="A0A6A4GNQ5"/>